<evidence type="ECO:0000313" key="3">
    <source>
        <dbReference type="RefSeq" id="XP_065653994.1"/>
    </source>
</evidence>
<dbReference type="RefSeq" id="XP_065653994.1">
    <property type="nucleotide sequence ID" value="XM_065797922.1"/>
</dbReference>
<dbReference type="Gene3D" id="3.30.200.20">
    <property type="entry name" value="Phosphorylase Kinase, domain 1"/>
    <property type="match status" value="1"/>
</dbReference>
<accession>A0ABM4BXN5</accession>
<feature type="domain" description="Protein kinase" evidence="1">
    <location>
        <begin position="7"/>
        <end position="272"/>
    </location>
</feature>
<name>A0ABM4BXN5_HYDVU</name>
<dbReference type="PROSITE" id="PS50011">
    <property type="entry name" value="PROTEIN_KINASE_DOM"/>
    <property type="match status" value="1"/>
</dbReference>
<dbReference type="SUPFAM" id="SSF56112">
    <property type="entry name" value="Protein kinase-like (PK-like)"/>
    <property type="match status" value="1"/>
</dbReference>
<reference evidence="3" key="1">
    <citation type="submission" date="2025-08" db="UniProtKB">
        <authorList>
            <consortium name="RefSeq"/>
        </authorList>
    </citation>
    <scope>IDENTIFICATION</scope>
</reference>
<proteinExistence type="predicted"/>
<evidence type="ECO:0000313" key="2">
    <source>
        <dbReference type="Proteomes" id="UP001652625"/>
    </source>
</evidence>
<organism evidence="2 3">
    <name type="scientific">Hydra vulgaris</name>
    <name type="common">Hydra</name>
    <name type="synonym">Hydra attenuata</name>
    <dbReference type="NCBI Taxonomy" id="6087"/>
    <lineage>
        <taxon>Eukaryota</taxon>
        <taxon>Metazoa</taxon>
        <taxon>Cnidaria</taxon>
        <taxon>Hydrozoa</taxon>
        <taxon>Hydroidolina</taxon>
        <taxon>Anthoathecata</taxon>
        <taxon>Aplanulata</taxon>
        <taxon>Hydridae</taxon>
        <taxon>Hydra</taxon>
    </lineage>
</organism>
<dbReference type="Proteomes" id="UP001652625">
    <property type="component" value="Chromosome 05"/>
</dbReference>
<evidence type="ECO:0000259" key="1">
    <source>
        <dbReference type="PROSITE" id="PS50011"/>
    </source>
</evidence>
<keyword evidence="3" id="KW-0808">Transferase</keyword>
<dbReference type="PANTHER" id="PTHR24347">
    <property type="entry name" value="SERINE/THREONINE-PROTEIN KINASE"/>
    <property type="match status" value="1"/>
</dbReference>
<dbReference type="Pfam" id="PF00069">
    <property type="entry name" value="Pkinase"/>
    <property type="match status" value="1"/>
</dbReference>
<gene>
    <name evidence="3" type="primary">LOC100213314</name>
</gene>
<dbReference type="InterPro" id="IPR011009">
    <property type="entry name" value="Kinase-like_dom_sf"/>
</dbReference>
<sequence length="373" mass="43885">MEFQEKYEINGFIQKGQFGSYYACINKETGSRLTVKIKSVSHYKNDGSSNAYVDLEESREIAIWRRLKHRNVLELLDIIKTPTRHYLVMECITECNLLDEIEKSTTYTERDVCFYIRQIFSVLLYFREKRIIHRNINAENIFLQRSNINEIIKIADFGLAVRLSKGQNYVSVEACGLPLFLAPETILDRPISYGVDLWSVGVLFYIMLTGNPPFWNEFLKCLYFDITTKKMNTSYSNWNNISDIAKEFLEILLEKNSLKRINVEQALNHAWFESKKKSKLHRSDVIENLKCFNAKKKLDNEIFKFQRNPSLSASSSQNYYNQNEDYENERIYRQKTVISEVNYVKLDNLRQISNISVSFHPITLRIDLNESDL</sequence>
<keyword evidence="3" id="KW-0418">Kinase</keyword>
<dbReference type="InterPro" id="IPR000719">
    <property type="entry name" value="Prot_kinase_dom"/>
</dbReference>
<dbReference type="Gene3D" id="1.10.510.10">
    <property type="entry name" value="Transferase(Phosphotransferase) domain 1"/>
    <property type="match status" value="1"/>
</dbReference>
<protein>
    <submittedName>
        <fullName evidence="3">Myosin light chain kinase A</fullName>
    </submittedName>
</protein>
<dbReference type="GO" id="GO:0016301">
    <property type="term" value="F:kinase activity"/>
    <property type="evidence" value="ECO:0007669"/>
    <property type="project" value="UniProtKB-KW"/>
</dbReference>
<keyword evidence="2" id="KW-1185">Reference proteome</keyword>
<dbReference type="GeneID" id="100213314"/>